<dbReference type="SUPFAM" id="SSF52129">
    <property type="entry name" value="Caspase-like"/>
    <property type="match status" value="1"/>
</dbReference>
<feature type="chain" id="PRO_5020376916" evidence="1">
    <location>
        <begin position="23"/>
        <end position="370"/>
    </location>
</feature>
<dbReference type="EMBL" id="CP039396">
    <property type="protein sequence ID" value="QCD42345.1"/>
    <property type="molecule type" value="Genomic_DNA"/>
</dbReference>
<organism evidence="3 4">
    <name type="scientific">Duncaniella dubosii</name>
    <dbReference type="NCBI Taxonomy" id="2518971"/>
    <lineage>
        <taxon>Bacteria</taxon>
        <taxon>Pseudomonadati</taxon>
        <taxon>Bacteroidota</taxon>
        <taxon>Bacteroidia</taxon>
        <taxon>Bacteroidales</taxon>
        <taxon>Muribaculaceae</taxon>
        <taxon>Duncaniella</taxon>
    </lineage>
</organism>
<keyword evidence="4" id="KW-1185">Reference proteome</keyword>
<proteinExistence type="predicted"/>
<protein>
    <submittedName>
        <fullName evidence="3">Caspase family protein</fullName>
    </submittedName>
</protein>
<feature type="signal peptide" evidence="1">
    <location>
        <begin position="1"/>
        <end position="22"/>
    </location>
</feature>
<dbReference type="GO" id="GO:0006508">
    <property type="term" value="P:proteolysis"/>
    <property type="evidence" value="ECO:0007669"/>
    <property type="project" value="InterPro"/>
</dbReference>
<dbReference type="KEGG" id="ddb:E7747_08650"/>
<evidence type="ECO:0000313" key="4">
    <source>
        <dbReference type="Proteomes" id="UP000297149"/>
    </source>
</evidence>
<dbReference type="InterPro" id="IPR011600">
    <property type="entry name" value="Pept_C14_caspase"/>
</dbReference>
<dbReference type="Pfam" id="PF00656">
    <property type="entry name" value="Peptidase_C14"/>
    <property type="match status" value="1"/>
</dbReference>
<dbReference type="GO" id="GO:0004197">
    <property type="term" value="F:cysteine-type endopeptidase activity"/>
    <property type="evidence" value="ECO:0007669"/>
    <property type="project" value="InterPro"/>
</dbReference>
<sequence>MSMYRMFYVSLLCLLSYINLNGQTVHFVSMFDTKDTKLGSGMAYECAMINNEFQTIAGYLEDFGFDSEISEYTGDNCGKTQLLTAINGLEIAPEDVVLFYYGGHGGRPVNSTDSFPQMCLGHQNQENFVPATLIRNIIESKNPQLTIVITGCCNSESRGISIKSVVAQSQGYTSEGSIDKSRYKNLFTDFKGVIQFTSSRPGEYSFAGNTGSWFAANLLNVIDDIGRGKVGADWKSLCEEVGRRVSEEEIIFEGQKYRMHPYAEIKTTSISGDGNNDKKSHDGSVRKRVNDDDYNLIAEINALLDKSKSREQRLCLIPSILEKHFNYGAKVITLGRDMATVVDYEDADVFLKRITMSPYISQINIVTTVR</sequence>
<name>A0A4P7W4K8_9BACT</name>
<feature type="domain" description="Peptidase C14 caspase" evidence="2">
    <location>
        <begin position="41"/>
        <end position="259"/>
    </location>
</feature>
<dbReference type="AlphaFoldDB" id="A0A4P7W4K8"/>
<dbReference type="Gene3D" id="3.40.50.1460">
    <property type="match status" value="1"/>
</dbReference>
<evidence type="ECO:0000259" key="2">
    <source>
        <dbReference type="Pfam" id="PF00656"/>
    </source>
</evidence>
<evidence type="ECO:0000256" key="1">
    <source>
        <dbReference type="SAM" id="SignalP"/>
    </source>
</evidence>
<gene>
    <name evidence="3" type="ORF">E7747_08650</name>
</gene>
<dbReference type="InterPro" id="IPR029030">
    <property type="entry name" value="Caspase-like_dom_sf"/>
</dbReference>
<keyword evidence="1" id="KW-0732">Signal</keyword>
<reference evidence="4" key="1">
    <citation type="submission" date="2019-02" db="EMBL/GenBank/DDBJ databases">
        <title>Isolation and identification of novel species under the genus Muribaculum.</title>
        <authorList>
            <person name="Miyake S."/>
            <person name="Ding Y."/>
            <person name="Low A."/>
            <person name="Soh M."/>
            <person name="Seedorf H."/>
        </authorList>
    </citation>
    <scope>NUCLEOTIDE SEQUENCE [LARGE SCALE GENOMIC DNA]</scope>
    <source>
        <strain evidence="4">H5</strain>
    </source>
</reference>
<dbReference type="Proteomes" id="UP000297149">
    <property type="component" value="Chromosome"/>
</dbReference>
<evidence type="ECO:0000313" key="3">
    <source>
        <dbReference type="EMBL" id="QCD42345.1"/>
    </source>
</evidence>
<accession>A0A4P7W4K8</accession>